<dbReference type="Pfam" id="PF13289">
    <property type="entry name" value="SIR2_2"/>
    <property type="match status" value="1"/>
</dbReference>
<dbReference type="InterPro" id="IPR000157">
    <property type="entry name" value="TIR_dom"/>
</dbReference>
<dbReference type="EMBL" id="JADJMH010000005">
    <property type="protein sequence ID" value="MBK7674649.1"/>
    <property type="molecule type" value="Genomic_DNA"/>
</dbReference>
<dbReference type="Pfam" id="PF13676">
    <property type="entry name" value="TIR_2"/>
    <property type="match status" value="1"/>
</dbReference>
<comment type="caution">
    <text evidence="2">The sequence shown here is derived from an EMBL/GenBank/DDBJ whole genome shotgun (WGS) entry which is preliminary data.</text>
</comment>
<dbReference type="Proteomes" id="UP000697998">
    <property type="component" value="Unassembled WGS sequence"/>
</dbReference>
<dbReference type="SUPFAM" id="SSF52200">
    <property type="entry name" value="Toll/Interleukin receptor TIR domain"/>
    <property type="match status" value="1"/>
</dbReference>
<name>A0A935UGG0_9PROT</name>
<organism evidence="2 3">
    <name type="scientific">Candidatus Accumulibacter proximus</name>
    <dbReference type="NCBI Taxonomy" id="2954385"/>
    <lineage>
        <taxon>Bacteria</taxon>
        <taxon>Pseudomonadati</taxon>
        <taxon>Pseudomonadota</taxon>
        <taxon>Betaproteobacteria</taxon>
        <taxon>Candidatus Accumulibacter</taxon>
    </lineage>
</organism>
<evidence type="ECO:0000259" key="1">
    <source>
        <dbReference type="Pfam" id="PF13676"/>
    </source>
</evidence>
<dbReference type="Gene3D" id="3.40.50.10140">
    <property type="entry name" value="Toll/interleukin-1 receptor homology (TIR) domain"/>
    <property type="match status" value="1"/>
</dbReference>
<accession>A0A935UGG0</accession>
<proteinExistence type="predicted"/>
<dbReference type="InterPro" id="IPR035897">
    <property type="entry name" value="Toll_tir_struct_dom_sf"/>
</dbReference>
<evidence type="ECO:0000313" key="3">
    <source>
        <dbReference type="Proteomes" id="UP000697998"/>
    </source>
</evidence>
<evidence type="ECO:0000313" key="2">
    <source>
        <dbReference type="EMBL" id="MBK7674649.1"/>
    </source>
</evidence>
<protein>
    <submittedName>
        <fullName evidence="2">Toll/interleukin-1 receptor domain-containing protein</fullName>
    </submittedName>
</protein>
<dbReference type="GO" id="GO:0007165">
    <property type="term" value="P:signal transduction"/>
    <property type="evidence" value="ECO:0007669"/>
    <property type="project" value="InterPro"/>
</dbReference>
<sequence>MDDDFPWDDLLDYIEQGKVVPILGHELVRADYQGRSVSLQRLLAERLAERERLQVDWTPHFELSDTVDAYLEKRNARVFELYDRIAGLVRGLNPAFPVPPALRSLAEIRGLDLFVTLTFDSLMARALDEVRYAGQPVTREIEFSINQSTAAQAEALRTARDGSAVVFNLFGRAGTKSDFAIHDEDALEFIHRFVSGDVAPPEWLLSDLRNSHLLVLGVHLPDWLGRFVLRAATRDRLRTAQRAYFIARENAPAGSTLAEFLRRFGRETRIDVFGGDAEQFVNELHRRWSERNPEAARGAAPERSRDEPRGTIFISYGRENLAEVERLHSAIEGMGVDAWFDRTELLPGDYWEKKILPQIQREARLFVPVFSDRTAGRNEGYVFREWHEAIERSKKIIGRRFVMPVVVDPDYCGDLGRYRNLVDAFPAFQDMHFAHAPGGEPSKDFREILTDEIRAMRREEAR</sequence>
<gene>
    <name evidence="2" type="ORF">IPJ27_07675</name>
</gene>
<reference evidence="2 3" key="1">
    <citation type="submission" date="2020-10" db="EMBL/GenBank/DDBJ databases">
        <title>Connecting structure to function with the recovery of over 1000 high-quality activated sludge metagenome-assembled genomes encoding full-length rRNA genes using long-read sequencing.</title>
        <authorList>
            <person name="Singleton C.M."/>
            <person name="Petriglieri F."/>
            <person name="Kristensen J.M."/>
            <person name="Kirkegaard R.H."/>
            <person name="Michaelsen T.Y."/>
            <person name="Andersen M.H."/>
            <person name="Karst S.M."/>
            <person name="Dueholm M.S."/>
            <person name="Nielsen P.H."/>
            <person name="Albertsen M."/>
        </authorList>
    </citation>
    <scope>NUCLEOTIDE SEQUENCE [LARGE SCALE GENOMIC DNA]</scope>
    <source>
        <strain evidence="2">EsbW_18-Q3-R4-48_BATAC.285</strain>
    </source>
</reference>
<dbReference type="AlphaFoldDB" id="A0A935UGG0"/>
<feature type="domain" description="TIR" evidence="1">
    <location>
        <begin position="312"/>
        <end position="425"/>
    </location>
</feature>
<keyword evidence="2" id="KW-0675">Receptor</keyword>